<dbReference type="GO" id="GO:0016779">
    <property type="term" value="F:nucleotidyltransferase activity"/>
    <property type="evidence" value="ECO:0007669"/>
    <property type="project" value="UniProtKB-KW"/>
</dbReference>
<evidence type="ECO:0000259" key="6">
    <source>
        <dbReference type="Pfam" id="PF00078"/>
    </source>
</evidence>
<name>A0A9C6WMP1_ARADU</name>
<dbReference type="Proteomes" id="UP000515211">
    <property type="component" value="Chromosome 10"/>
</dbReference>
<dbReference type="CDD" id="cd00303">
    <property type="entry name" value="retropepsin_like"/>
    <property type="match status" value="1"/>
</dbReference>
<evidence type="ECO:0000256" key="4">
    <source>
        <dbReference type="ARBA" id="ARBA00022759"/>
    </source>
</evidence>
<reference evidence="10" key="2">
    <citation type="submission" date="2025-08" db="UniProtKB">
        <authorList>
            <consortium name="RefSeq"/>
        </authorList>
    </citation>
    <scope>IDENTIFICATION</scope>
    <source>
        <tissue evidence="10">Whole plant</tissue>
    </source>
</reference>
<feature type="domain" description="Reverse transcriptase/retrotransposon-derived protein RNase H-like" evidence="7">
    <location>
        <begin position="596"/>
        <end position="690"/>
    </location>
</feature>
<dbReference type="Gene3D" id="3.10.10.10">
    <property type="entry name" value="HIV Type 1 Reverse Transcriptase, subunit A, domain 1"/>
    <property type="match status" value="1"/>
</dbReference>
<evidence type="ECO:0000259" key="8">
    <source>
        <dbReference type="Pfam" id="PF24626"/>
    </source>
</evidence>
<keyword evidence="4" id="KW-0255">Endonuclease</keyword>
<dbReference type="InterPro" id="IPR043502">
    <property type="entry name" value="DNA/RNA_pol_sf"/>
</dbReference>
<dbReference type="InterPro" id="IPR043128">
    <property type="entry name" value="Rev_trsase/Diguanyl_cyclase"/>
</dbReference>
<dbReference type="Pfam" id="PF00078">
    <property type="entry name" value="RVT_1"/>
    <property type="match status" value="1"/>
</dbReference>
<dbReference type="SUPFAM" id="SSF56672">
    <property type="entry name" value="DNA/RNA polymerases"/>
    <property type="match status" value="1"/>
</dbReference>
<dbReference type="RefSeq" id="XP_052111589.1">
    <property type="nucleotide sequence ID" value="XM_052255629.1"/>
</dbReference>
<dbReference type="Pfam" id="PF24626">
    <property type="entry name" value="SH3_Tf2-1"/>
    <property type="match status" value="1"/>
</dbReference>
<dbReference type="Pfam" id="PF08284">
    <property type="entry name" value="RVP_2"/>
    <property type="match status" value="1"/>
</dbReference>
<dbReference type="InterPro" id="IPR050951">
    <property type="entry name" value="Retrovirus_Pol_polyprotein"/>
</dbReference>
<dbReference type="GeneID" id="127742948"/>
<dbReference type="Pfam" id="PF17919">
    <property type="entry name" value="RT_RNaseH_2"/>
    <property type="match status" value="1"/>
</dbReference>
<dbReference type="PANTHER" id="PTHR37984:SF5">
    <property type="entry name" value="PROTEIN NYNRIN-LIKE"/>
    <property type="match status" value="1"/>
</dbReference>
<feature type="domain" description="Tf2-1-like SH3-like" evidence="8">
    <location>
        <begin position="923"/>
        <end position="986"/>
    </location>
</feature>
<dbReference type="InterPro" id="IPR000477">
    <property type="entry name" value="RT_dom"/>
</dbReference>
<protein>
    <submittedName>
        <fullName evidence="10">Uncharacterized protein LOC127742948</fullName>
    </submittedName>
</protein>
<dbReference type="AlphaFoldDB" id="A0A9C6WMP1"/>
<dbReference type="PANTHER" id="PTHR37984">
    <property type="entry name" value="PROTEIN CBG26694"/>
    <property type="match status" value="1"/>
</dbReference>
<dbReference type="FunFam" id="3.30.70.270:FF:000020">
    <property type="entry name" value="Transposon Tf2-6 polyprotein-like Protein"/>
    <property type="match status" value="1"/>
</dbReference>
<dbReference type="InterPro" id="IPR021109">
    <property type="entry name" value="Peptidase_aspartic_dom_sf"/>
</dbReference>
<dbReference type="InterPro" id="IPR056924">
    <property type="entry name" value="SH3_Tf2-1"/>
</dbReference>
<dbReference type="InterPro" id="IPR041577">
    <property type="entry name" value="RT_RNaseH_2"/>
</dbReference>
<dbReference type="FunFam" id="3.30.70.270:FF:000003">
    <property type="entry name" value="Transposon Ty3-G Gag-Pol polyprotein"/>
    <property type="match status" value="1"/>
</dbReference>
<reference evidence="9" key="1">
    <citation type="journal article" date="2016" name="Nat. Genet.">
        <title>The genome sequences of Arachis duranensis and Arachis ipaensis, the diploid ancestors of cultivated peanut.</title>
        <authorList>
            <person name="Bertioli D.J."/>
            <person name="Cannon S.B."/>
            <person name="Froenicke L."/>
            <person name="Huang G."/>
            <person name="Farmer A.D."/>
            <person name="Cannon E.K."/>
            <person name="Liu X."/>
            <person name="Gao D."/>
            <person name="Clevenger J."/>
            <person name="Dash S."/>
            <person name="Ren L."/>
            <person name="Moretzsohn M.C."/>
            <person name="Shirasawa K."/>
            <person name="Huang W."/>
            <person name="Vidigal B."/>
            <person name="Abernathy B."/>
            <person name="Chu Y."/>
            <person name="Niederhuth C.E."/>
            <person name="Umale P."/>
            <person name="Araujo A.C."/>
            <person name="Kozik A."/>
            <person name="Kim K.D."/>
            <person name="Burow M.D."/>
            <person name="Varshney R.K."/>
            <person name="Wang X."/>
            <person name="Zhang X."/>
            <person name="Barkley N."/>
            <person name="Guimaraes P.M."/>
            <person name="Isobe S."/>
            <person name="Guo B."/>
            <person name="Liao B."/>
            <person name="Stalker H.T."/>
            <person name="Schmitz R.J."/>
            <person name="Scheffler B.E."/>
            <person name="Leal-Bertioli S.C."/>
            <person name="Xun X."/>
            <person name="Jackson S.A."/>
            <person name="Michelmore R."/>
            <person name="Ozias-Akins P."/>
        </authorList>
    </citation>
    <scope>NUCLEOTIDE SEQUENCE [LARGE SCALE GENOMIC DNA]</scope>
    <source>
        <strain evidence="9">cv. V14167</strain>
    </source>
</reference>
<dbReference type="GO" id="GO:0004519">
    <property type="term" value="F:endonuclease activity"/>
    <property type="evidence" value="ECO:0007669"/>
    <property type="project" value="UniProtKB-KW"/>
</dbReference>
<dbReference type="KEGG" id="adu:127742948"/>
<evidence type="ECO:0000256" key="5">
    <source>
        <dbReference type="ARBA" id="ARBA00023268"/>
    </source>
</evidence>
<evidence type="ECO:0000313" key="10">
    <source>
        <dbReference type="RefSeq" id="XP_052111589.1"/>
    </source>
</evidence>
<gene>
    <name evidence="10" type="primary">LOC127742948</name>
</gene>
<feature type="domain" description="Reverse transcriptase" evidence="6">
    <location>
        <begin position="448"/>
        <end position="532"/>
    </location>
</feature>
<keyword evidence="5" id="KW-0511">Multifunctional enzyme</keyword>
<proteinExistence type="predicted"/>
<evidence type="ECO:0000259" key="7">
    <source>
        <dbReference type="Pfam" id="PF17919"/>
    </source>
</evidence>
<sequence length="1061" mass="121321">MVAAMQATADALGNKINQGNHWSNNNEDGPMTLATFLKAQQVPEEQWVEFGTYQLQENPIVTEYTCQFEELCRFSRICQGVPEDFAEWKCIKYEGGRWSDILSFVAPMEIRVFSELVNKSRVAEECVRKAAAEKGSLRVPFQRPQGGTFLREPGHIATNCLEKKKYETGRVQQPGRVYTTSSIGAEGSETLIRGATHSFIAFEKANELGLRMVVLGYDLKVYNATHEAMVTRIGCPPVPFRVQQREFVHDLICLLMTGLVLILELDWLFKNHVLLDCSEKSVQSMSEGSKAPVVVNSYYLNSMIVNYSRTQCQGIMLLTMGVSGDDQSLEQIPIVCEFLDVFSDDINEFPPNREVKFAIELVPGASLISITPYRMSPLEMAELKAQLKDLLGKHFIRPSVSPWGAPVLLVKKKDGSIRLCVDYRQLNKITVKNKYLLPRIDDLMDQLQGAVMSFGLTNAPAIFMDYMNRIFRPYLDKFVIVFIDDILVYSKIEEEHADHLQTVIQILRDRKLFAKLSKCEFWKSELKFLGHVVSKQGIAVDPVKVKAVMNWERPTSVTEIRSFLGLAGYYQRFIKEFSQLALPLTKLTRKDTPFVWTPTCEESFQTLKHRLTTAPVLVLPEPSEPFEVYYDASLKGLGCVLLQHQNVVAYASRQLRLHEMNDPTHDLELVAIVFALKIWRHYLYGVKFHIFSDHKRKANVVADALSRKSLYAAWMMLQEEELLRAFQGLNLGIREEFGILCLSHLQISSDFKSELLKAHQDSEALRKVLPTVEQGKQWRVSEGQDGLWKFKNRIIVPDIGDLRQSILKEKVKIEYQRPSEILQPLEIPQWKWESIAMNFVIGLPRTRSGCDTIWGSSLYIKILGSFSVCIWDSVKLEYCVSSSDIWSVRENYSDLGGYAKGLCFGPASKLGSRRKPLEFEEREHVFLKFTPTTGVGRAIKTKKLNPHYIGPFEILKRIGPVAYRIALPPYLSNLHDMFHVSQLRKYTPETRHVLEPEPIQVREDLTLPVIPVKIDNTNIKRLRGKEVSLVKIAWSRAGIEEHTWELESDMRKDYPHLFSGN</sequence>
<evidence type="ECO:0000313" key="9">
    <source>
        <dbReference type="Proteomes" id="UP000515211"/>
    </source>
</evidence>
<keyword evidence="4" id="KW-0378">Hydrolase</keyword>
<keyword evidence="1" id="KW-0808">Transferase</keyword>
<evidence type="ECO:0000256" key="1">
    <source>
        <dbReference type="ARBA" id="ARBA00022679"/>
    </source>
</evidence>
<accession>A0A9C6WMP1</accession>
<dbReference type="CDD" id="cd09274">
    <property type="entry name" value="RNase_HI_RT_Ty3"/>
    <property type="match status" value="1"/>
</dbReference>
<keyword evidence="9" id="KW-1185">Reference proteome</keyword>
<dbReference type="Gene3D" id="3.30.70.270">
    <property type="match status" value="3"/>
</dbReference>
<organism evidence="9 10">
    <name type="scientific">Arachis duranensis</name>
    <name type="common">Wild peanut</name>
    <dbReference type="NCBI Taxonomy" id="130453"/>
    <lineage>
        <taxon>Eukaryota</taxon>
        <taxon>Viridiplantae</taxon>
        <taxon>Streptophyta</taxon>
        <taxon>Embryophyta</taxon>
        <taxon>Tracheophyta</taxon>
        <taxon>Spermatophyta</taxon>
        <taxon>Magnoliopsida</taxon>
        <taxon>eudicotyledons</taxon>
        <taxon>Gunneridae</taxon>
        <taxon>Pentapetalae</taxon>
        <taxon>rosids</taxon>
        <taxon>fabids</taxon>
        <taxon>Fabales</taxon>
        <taxon>Fabaceae</taxon>
        <taxon>Papilionoideae</taxon>
        <taxon>50 kb inversion clade</taxon>
        <taxon>dalbergioids sensu lato</taxon>
        <taxon>Dalbergieae</taxon>
        <taxon>Pterocarpus clade</taxon>
        <taxon>Arachis</taxon>
    </lineage>
</organism>
<evidence type="ECO:0000256" key="2">
    <source>
        <dbReference type="ARBA" id="ARBA00022695"/>
    </source>
</evidence>
<keyword evidence="2" id="KW-0548">Nucleotidyltransferase</keyword>
<evidence type="ECO:0000256" key="3">
    <source>
        <dbReference type="ARBA" id="ARBA00022722"/>
    </source>
</evidence>
<keyword evidence="3" id="KW-0540">Nuclease</keyword>
<dbReference type="Gene3D" id="2.40.70.10">
    <property type="entry name" value="Acid Proteases"/>
    <property type="match status" value="1"/>
</dbReference>
<dbReference type="CDD" id="cd01647">
    <property type="entry name" value="RT_LTR"/>
    <property type="match status" value="1"/>
</dbReference>